<evidence type="ECO:0000313" key="1">
    <source>
        <dbReference type="EMBL" id="GAA55075.1"/>
    </source>
</evidence>
<sequence length="167" mass="19006">MARLVAECKSALCLPPQTSSQTLSRIWTFAHTPQTAAQWAKAVAVLLIRFIRRTVQHIADMGKEPRTVTRVGYEVPNDPQYNCHLLGDVNCIRFIPSRKQMYDEPNVGCTPNYKNQASFQPDVDKLRTIPWILLGKGNWSNQAFEKNTKVLPDLLKSFKRIPPKTGR</sequence>
<reference evidence="1" key="1">
    <citation type="journal article" date="2011" name="Genome Biol.">
        <title>The draft genome of the carcinogenic human liver fluke Clonorchis sinensis.</title>
        <authorList>
            <person name="Wang X."/>
            <person name="Chen W."/>
            <person name="Huang Y."/>
            <person name="Sun J."/>
            <person name="Men J."/>
            <person name="Liu H."/>
            <person name="Luo F."/>
            <person name="Guo L."/>
            <person name="Lv X."/>
            <person name="Deng C."/>
            <person name="Zhou C."/>
            <person name="Fan Y."/>
            <person name="Li X."/>
            <person name="Huang L."/>
            <person name="Hu Y."/>
            <person name="Liang C."/>
            <person name="Hu X."/>
            <person name="Xu J."/>
            <person name="Yu X."/>
        </authorList>
    </citation>
    <scope>NUCLEOTIDE SEQUENCE [LARGE SCALE GENOMIC DNA]</scope>
    <source>
        <strain evidence="1">Henan</strain>
    </source>
</reference>
<proteinExistence type="predicted"/>
<keyword evidence="2" id="KW-1185">Reference proteome</keyword>
<accession>G7YQ44</accession>
<dbReference type="AlphaFoldDB" id="G7YQ44"/>
<dbReference type="Proteomes" id="UP000008909">
    <property type="component" value="Unassembled WGS sequence"/>
</dbReference>
<gene>
    <name evidence="1" type="ORF">CLF_106649</name>
</gene>
<name>G7YQ44_CLOSI</name>
<protein>
    <submittedName>
        <fullName evidence="1">Uncharacterized protein</fullName>
    </submittedName>
</protein>
<organism evidence="1 2">
    <name type="scientific">Clonorchis sinensis</name>
    <name type="common">Chinese liver fluke</name>
    <dbReference type="NCBI Taxonomy" id="79923"/>
    <lineage>
        <taxon>Eukaryota</taxon>
        <taxon>Metazoa</taxon>
        <taxon>Spiralia</taxon>
        <taxon>Lophotrochozoa</taxon>
        <taxon>Platyhelminthes</taxon>
        <taxon>Trematoda</taxon>
        <taxon>Digenea</taxon>
        <taxon>Opisthorchiida</taxon>
        <taxon>Opisthorchiata</taxon>
        <taxon>Opisthorchiidae</taxon>
        <taxon>Clonorchis</taxon>
    </lineage>
</organism>
<dbReference type="EMBL" id="DF143960">
    <property type="protein sequence ID" value="GAA55075.1"/>
    <property type="molecule type" value="Genomic_DNA"/>
</dbReference>
<evidence type="ECO:0000313" key="2">
    <source>
        <dbReference type="Proteomes" id="UP000008909"/>
    </source>
</evidence>
<reference key="2">
    <citation type="submission" date="2011-10" db="EMBL/GenBank/DDBJ databases">
        <title>The genome and transcriptome sequence of Clonorchis sinensis provide insights into the carcinogenic liver fluke.</title>
        <authorList>
            <person name="Wang X."/>
            <person name="Huang Y."/>
            <person name="Chen W."/>
            <person name="Liu H."/>
            <person name="Guo L."/>
            <person name="Chen Y."/>
            <person name="Luo F."/>
            <person name="Zhou W."/>
            <person name="Sun J."/>
            <person name="Mao Q."/>
            <person name="Liang P."/>
            <person name="Zhou C."/>
            <person name="Tian Y."/>
            <person name="Men J."/>
            <person name="Lv X."/>
            <person name="Huang L."/>
            <person name="Zhou J."/>
            <person name="Hu Y."/>
            <person name="Li R."/>
            <person name="Zhang F."/>
            <person name="Lei H."/>
            <person name="Li X."/>
            <person name="Hu X."/>
            <person name="Liang C."/>
            <person name="Xu J."/>
            <person name="Wu Z."/>
            <person name="Yu X."/>
        </authorList>
    </citation>
    <scope>NUCLEOTIDE SEQUENCE</scope>
    <source>
        <strain>Henan</strain>
    </source>
</reference>